<dbReference type="AlphaFoldDB" id="A0A6A6WVS1"/>
<dbReference type="InterPro" id="IPR011057">
    <property type="entry name" value="Mss4-like_sf"/>
</dbReference>
<dbReference type="GO" id="GO:0046872">
    <property type="term" value="F:metal ion binding"/>
    <property type="evidence" value="ECO:0007669"/>
    <property type="project" value="UniProtKB-KW"/>
</dbReference>
<evidence type="ECO:0000256" key="3">
    <source>
        <dbReference type="ARBA" id="ARBA00022833"/>
    </source>
</evidence>
<dbReference type="InterPro" id="IPR052355">
    <property type="entry name" value="CENP-V-like"/>
</dbReference>
<proteinExistence type="inferred from homology"/>
<keyword evidence="6" id="KW-1185">Reference proteome</keyword>
<keyword evidence="2" id="KW-0479">Metal-binding</keyword>
<dbReference type="SUPFAM" id="SSF51316">
    <property type="entry name" value="Mss4-like"/>
    <property type="match status" value="1"/>
</dbReference>
<evidence type="ECO:0000259" key="4">
    <source>
        <dbReference type="PROSITE" id="PS51891"/>
    </source>
</evidence>
<evidence type="ECO:0000256" key="2">
    <source>
        <dbReference type="ARBA" id="ARBA00022723"/>
    </source>
</evidence>
<dbReference type="OrthoDB" id="2993351at2759"/>
<dbReference type="PROSITE" id="PS51891">
    <property type="entry name" value="CENP_V_GFA"/>
    <property type="match status" value="1"/>
</dbReference>
<protein>
    <recommendedName>
        <fullName evidence="4">CENP-V/GFA domain-containing protein</fullName>
    </recommendedName>
</protein>
<accession>A0A6A6WVS1</accession>
<dbReference type="PANTHER" id="PTHR28620:SF1">
    <property type="entry name" value="CENP-V_GFA DOMAIN-CONTAINING PROTEIN"/>
    <property type="match status" value="1"/>
</dbReference>
<dbReference type="InterPro" id="IPR006913">
    <property type="entry name" value="CENP-V/GFA"/>
</dbReference>
<evidence type="ECO:0000313" key="6">
    <source>
        <dbReference type="Proteomes" id="UP000799757"/>
    </source>
</evidence>
<dbReference type="Pfam" id="PF04828">
    <property type="entry name" value="GFA"/>
    <property type="match status" value="1"/>
</dbReference>
<organism evidence="5 6">
    <name type="scientific">Melanomma pulvis-pyrius CBS 109.77</name>
    <dbReference type="NCBI Taxonomy" id="1314802"/>
    <lineage>
        <taxon>Eukaryota</taxon>
        <taxon>Fungi</taxon>
        <taxon>Dikarya</taxon>
        <taxon>Ascomycota</taxon>
        <taxon>Pezizomycotina</taxon>
        <taxon>Dothideomycetes</taxon>
        <taxon>Pleosporomycetidae</taxon>
        <taxon>Pleosporales</taxon>
        <taxon>Melanommataceae</taxon>
        <taxon>Melanomma</taxon>
    </lineage>
</organism>
<reference evidence="5" key="1">
    <citation type="journal article" date="2020" name="Stud. Mycol.">
        <title>101 Dothideomycetes genomes: a test case for predicting lifestyles and emergence of pathogens.</title>
        <authorList>
            <person name="Haridas S."/>
            <person name="Albert R."/>
            <person name="Binder M."/>
            <person name="Bloem J."/>
            <person name="Labutti K."/>
            <person name="Salamov A."/>
            <person name="Andreopoulos B."/>
            <person name="Baker S."/>
            <person name="Barry K."/>
            <person name="Bills G."/>
            <person name="Bluhm B."/>
            <person name="Cannon C."/>
            <person name="Castanera R."/>
            <person name="Culley D."/>
            <person name="Daum C."/>
            <person name="Ezra D."/>
            <person name="Gonzalez J."/>
            <person name="Henrissat B."/>
            <person name="Kuo A."/>
            <person name="Liang C."/>
            <person name="Lipzen A."/>
            <person name="Lutzoni F."/>
            <person name="Magnuson J."/>
            <person name="Mondo S."/>
            <person name="Nolan M."/>
            <person name="Ohm R."/>
            <person name="Pangilinan J."/>
            <person name="Park H.-J."/>
            <person name="Ramirez L."/>
            <person name="Alfaro M."/>
            <person name="Sun H."/>
            <person name="Tritt A."/>
            <person name="Yoshinaga Y."/>
            <person name="Zwiers L.-H."/>
            <person name="Turgeon B."/>
            <person name="Goodwin S."/>
            <person name="Spatafora J."/>
            <person name="Crous P."/>
            <person name="Grigoriev I."/>
        </authorList>
    </citation>
    <scope>NUCLEOTIDE SEQUENCE</scope>
    <source>
        <strain evidence="5">CBS 109.77</strain>
    </source>
</reference>
<evidence type="ECO:0000313" key="5">
    <source>
        <dbReference type="EMBL" id="KAF2788025.1"/>
    </source>
</evidence>
<name>A0A6A6WVS1_9PLEO</name>
<dbReference type="Proteomes" id="UP000799757">
    <property type="component" value="Unassembled WGS sequence"/>
</dbReference>
<dbReference type="GO" id="GO:0016846">
    <property type="term" value="F:carbon-sulfur lyase activity"/>
    <property type="evidence" value="ECO:0007669"/>
    <property type="project" value="InterPro"/>
</dbReference>
<dbReference type="EMBL" id="MU002255">
    <property type="protein sequence ID" value="KAF2788025.1"/>
    <property type="molecule type" value="Genomic_DNA"/>
</dbReference>
<sequence length="143" mass="15617">MSASEAPAAATPPQASETYTASCHCNRFQYTVTVSPPLTDSASTVVDCNCSICSRNGYLLIYIDEKNITYQKGSDDEFSTYLFATKKVAHYFCPTCGTSCFAKSQDPTFFAGMKIVNVRTFHDLDLKALTLKPMDGKSYNAGV</sequence>
<gene>
    <name evidence="5" type="ORF">K505DRAFT_421390</name>
</gene>
<comment type="similarity">
    <text evidence="1">Belongs to the Gfa family.</text>
</comment>
<evidence type="ECO:0000256" key="1">
    <source>
        <dbReference type="ARBA" id="ARBA00005495"/>
    </source>
</evidence>
<keyword evidence="3" id="KW-0862">Zinc</keyword>
<dbReference type="Gene3D" id="2.170.150.70">
    <property type="match status" value="1"/>
</dbReference>
<feature type="domain" description="CENP-V/GFA" evidence="4">
    <location>
        <begin position="19"/>
        <end position="140"/>
    </location>
</feature>
<dbReference type="PANTHER" id="PTHR28620">
    <property type="entry name" value="CENTROMERE PROTEIN V"/>
    <property type="match status" value="1"/>
</dbReference>